<dbReference type="EMBL" id="JACIIV010000060">
    <property type="protein sequence ID" value="MBB6229517.1"/>
    <property type="molecule type" value="Genomic_DNA"/>
</dbReference>
<organism evidence="1 2">
    <name type="scientific">Polymorphobacter multimanifer</name>
    <dbReference type="NCBI Taxonomy" id="1070431"/>
    <lineage>
        <taxon>Bacteria</taxon>
        <taxon>Pseudomonadati</taxon>
        <taxon>Pseudomonadota</taxon>
        <taxon>Alphaproteobacteria</taxon>
        <taxon>Sphingomonadales</taxon>
        <taxon>Sphingosinicellaceae</taxon>
        <taxon>Polymorphobacter</taxon>
    </lineage>
</organism>
<proteinExistence type="predicted"/>
<comment type="caution">
    <text evidence="1">The sequence shown here is derived from an EMBL/GenBank/DDBJ whole genome shotgun (WGS) entry which is preliminary data.</text>
</comment>
<gene>
    <name evidence="1" type="ORF">FHS79_003720</name>
</gene>
<dbReference type="InterPro" id="IPR009649">
    <property type="entry name" value="TraU"/>
</dbReference>
<dbReference type="AlphaFoldDB" id="A0A841LA39"/>
<evidence type="ECO:0000313" key="2">
    <source>
        <dbReference type="Proteomes" id="UP000538147"/>
    </source>
</evidence>
<dbReference type="Proteomes" id="UP000538147">
    <property type="component" value="Unassembled WGS sequence"/>
</dbReference>
<keyword evidence="2" id="KW-1185">Reference proteome</keyword>
<reference evidence="1 2" key="1">
    <citation type="submission" date="2020-08" db="EMBL/GenBank/DDBJ databases">
        <title>Genomic Encyclopedia of Type Strains, Phase IV (KMG-IV): sequencing the most valuable type-strain genomes for metagenomic binning, comparative biology and taxonomic classification.</title>
        <authorList>
            <person name="Goeker M."/>
        </authorList>
    </citation>
    <scope>NUCLEOTIDE SEQUENCE [LARGE SCALE GENOMIC DNA]</scope>
    <source>
        <strain evidence="1 2">DSM 102189</strain>
    </source>
</reference>
<accession>A0A841LA39</accession>
<name>A0A841LA39_9SPHN</name>
<dbReference type="Pfam" id="PF06834">
    <property type="entry name" value="TraU"/>
    <property type="match status" value="1"/>
</dbReference>
<dbReference type="NCBIfam" id="NF010297">
    <property type="entry name" value="PRK13737.1"/>
    <property type="match status" value="1"/>
</dbReference>
<sequence length="327" mass="35346">MALAVIMVSLPQRAQAQDVCHGRFVNPITDICWGCLFPLTVGEIPIWPSSKPDTDNPILPVCACLSPLPRIGIAVGFWEPVRLADVTMKPWCFVNLGGISLDPGFAIGQKTLAGASAVGGKQQMTGGWHVHWYMYPLIYWLELVADFLCLEPGSIDLLYLTEIDPLWQDSELTLIINPEAVVFSNPLAVAACAADCVASTVSKPLDPLFWCAGCQGTMYPLNGNIAAQSGHVQGSRLALDRFAFKLHRMGIAWGTSGTQGLCDKYIMPIMQKSQYRFQATNPVPGSGPGACMPIGGTSMVPGSGQMLPVIGEDMGYLVWRKRNCCVL</sequence>
<evidence type="ECO:0000313" key="1">
    <source>
        <dbReference type="EMBL" id="MBB6229517.1"/>
    </source>
</evidence>
<protein>
    <submittedName>
        <fullName evidence="1">Conjugal transfer pilus assembly protein TraU</fullName>
    </submittedName>
</protein>